<reference evidence="2" key="1">
    <citation type="journal article" date="2020" name="Stud. Mycol.">
        <title>101 Dothideomycetes genomes: A test case for predicting lifestyles and emergence of pathogens.</title>
        <authorList>
            <person name="Haridas S."/>
            <person name="Albert R."/>
            <person name="Binder M."/>
            <person name="Bloem J."/>
            <person name="LaButti K."/>
            <person name="Salamov A."/>
            <person name="Andreopoulos B."/>
            <person name="Baker S."/>
            <person name="Barry K."/>
            <person name="Bills G."/>
            <person name="Bluhm B."/>
            <person name="Cannon C."/>
            <person name="Castanera R."/>
            <person name="Culley D."/>
            <person name="Daum C."/>
            <person name="Ezra D."/>
            <person name="Gonzalez J."/>
            <person name="Henrissat B."/>
            <person name="Kuo A."/>
            <person name="Liang C."/>
            <person name="Lipzen A."/>
            <person name="Lutzoni F."/>
            <person name="Magnuson J."/>
            <person name="Mondo S."/>
            <person name="Nolan M."/>
            <person name="Ohm R."/>
            <person name="Pangilinan J."/>
            <person name="Park H.-J."/>
            <person name="Ramirez L."/>
            <person name="Alfaro M."/>
            <person name="Sun H."/>
            <person name="Tritt A."/>
            <person name="Yoshinaga Y."/>
            <person name="Zwiers L.-H."/>
            <person name="Turgeon B."/>
            <person name="Goodwin S."/>
            <person name="Spatafora J."/>
            <person name="Crous P."/>
            <person name="Grigoriev I."/>
        </authorList>
    </citation>
    <scope>NUCLEOTIDE SEQUENCE [LARGE SCALE GENOMIC DNA]</scope>
    <source>
        <strain evidence="2">CBS 304.66</strain>
    </source>
</reference>
<gene>
    <name evidence="1" type="ORF">CC78DRAFT_86705</name>
</gene>
<sequence>MCARRDFGTACRSAKQLQPFCSGLSRTAGSGLYACPAQTRDSSLNPRCLQFPAIHLTSSLKYLVWVYCVILFAFPRNSIRSCSCRLTPSPA</sequence>
<dbReference type="EMBL" id="ML986725">
    <property type="protein sequence ID" value="KAF2259004.1"/>
    <property type="molecule type" value="Genomic_DNA"/>
</dbReference>
<dbReference type="AlphaFoldDB" id="A0A9P4N1S4"/>
<organism evidence="1 2">
    <name type="scientific">Lojkania enalia</name>
    <dbReference type="NCBI Taxonomy" id="147567"/>
    <lineage>
        <taxon>Eukaryota</taxon>
        <taxon>Fungi</taxon>
        <taxon>Dikarya</taxon>
        <taxon>Ascomycota</taxon>
        <taxon>Pezizomycotina</taxon>
        <taxon>Dothideomycetes</taxon>
        <taxon>Pleosporomycetidae</taxon>
        <taxon>Pleosporales</taxon>
        <taxon>Pleosporales incertae sedis</taxon>
        <taxon>Lojkania</taxon>
    </lineage>
</organism>
<accession>A0A9P4N1S4</accession>
<evidence type="ECO:0000313" key="1">
    <source>
        <dbReference type="EMBL" id="KAF2259004.1"/>
    </source>
</evidence>
<comment type="caution">
    <text evidence="1">The sequence shown here is derived from an EMBL/GenBank/DDBJ whole genome shotgun (WGS) entry which is preliminary data.</text>
</comment>
<name>A0A9P4N1S4_9PLEO</name>
<evidence type="ECO:0000313" key="2">
    <source>
        <dbReference type="Proteomes" id="UP000800093"/>
    </source>
</evidence>
<keyword evidence="2" id="KW-1185">Reference proteome</keyword>
<proteinExistence type="predicted"/>
<dbReference type="Proteomes" id="UP000800093">
    <property type="component" value="Unassembled WGS sequence"/>
</dbReference>
<protein>
    <submittedName>
        <fullName evidence="1">Uncharacterized protein</fullName>
    </submittedName>
</protein>